<gene>
    <name evidence="2" type="ORF">GCM10009663_16800</name>
</gene>
<keyword evidence="3" id="KW-1185">Reference proteome</keyword>
<name>A0ABP4DYV3_9ACTN</name>
<dbReference type="PROSITE" id="PS50931">
    <property type="entry name" value="HTH_LYSR"/>
    <property type="match status" value="1"/>
</dbReference>
<dbReference type="Proteomes" id="UP001499987">
    <property type="component" value="Unassembled WGS sequence"/>
</dbReference>
<dbReference type="InterPro" id="IPR036390">
    <property type="entry name" value="WH_DNA-bd_sf"/>
</dbReference>
<dbReference type="Pfam" id="PF00126">
    <property type="entry name" value="HTH_1"/>
    <property type="match status" value="1"/>
</dbReference>
<dbReference type="InterPro" id="IPR000847">
    <property type="entry name" value="LysR_HTH_N"/>
</dbReference>
<protein>
    <recommendedName>
        <fullName evidence="1">HTH lysR-type domain-containing protein</fullName>
    </recommendedName>
</protein>
<dbReference type="InterPro" id="IPR050950">
    <property type="entry name" value="HTH-type_LysR_regulators"/>
</dbReference>
<dbReference type="PANTHER" id="PTHR30419">
    <property type="entry name" value="HTH-TYPE TRANSCRIPTIONAL REGULATOR YBHD"/>
    <property type="match status" value="1"/>
</dbReference>
<evidence type="ECO:0000313" key="3">
    <source>
        <dbReference type="Proteomes" id="UP001499987"/>
    </source>
</evidence>
<dbReference type="EMBL" id="BAAALD010000010">
    <property type="protein sequence ID" value="GAA1076046.1"/>
    <property type="molecule type" value="Genomic_DNA"/>
</dbReference>
<sequence length="118" mass="13247">MELQHLRAFREVARASSFTLAARNLHCAQSTVTGQIKSLERALGVVLFHRRGRCPIELTEAGELLLTRTEEILRSVELTSQEVRRVQELRRSARPYRTAGSPARDRAALAPARELTAV</sequence>
<dbReference type="PANTHER" id="PTHR30419:SF8">
    <property type="entry name" value="NITROGEN ASSIMILATION TRANSCRIPTIONAL ACTIVATOR-RELATED"/>
    <property type="match status" value="1"/>
</dbReference>
<reference evidence="3" key="1">
    <citation type="journal article" date="2019" name="Int. J. Syst. Evol. Microbiol.">
        <title>The Global Catalogue of Microorganisms (GCM) 10K type strain sequencing project: providing services to taxonomists for standard genome sequencing and annotation.</title>
        <authorList>
            <consortium name="The Broad Institute Genomics Platform"/>
            <consortium name="The Broad Institute Genome Sequencing Center for Infectious Disease"/>
            <person name="Wu L."/>
            <person name="Ma J."/>
        </authorList>
    </citation>
    <scope>NUCLEOTIDE SEQUENCE [LARGE SCALE GENOMIC DNA]</scope>
    <source>
        <strain evidence="3">JCM 13002</strain>
    </source>
</reference>
<evidence type="ECO:0000259" key="1">
    <source>
        <dbReference type="PROSITE" id="PS50931"/>
    </source>
</evidence>
<dbReference type="Gene3D" id="1.10.10.10">
    <property type="entry name" value="Winged helix-like DNA-binding domain superfamily/Winged helix DNA-binding domain"/>
    <property type="match status" value="1"/>
</dbReference>
<feature type="domain" description="HTH lysR-type" evidence="1">
    <location>
        <begin position="1"/>
        <end position="59"/>
    </location>
</feature>
<dbReference type="RefSeq" id="WP_344622858.1">
    <property type="nucleotide sequence ID" value="NZ_BAAALD010000010.1"/>
</dbReference>
<dbReference type="SUPFAM" id="SSF46785">
    <property type="entry name" value="Winged helix' DNA-binding domain"/>
    <property type="match status" value="1"/>
</dbReference>
<dbReference type="InterPro" id="IPR036388">
    <property type="entry name" value="WH-like_DNA-bd_sf"/>
</dbReference>
<comment type="caution">
    <text evidence="2">The sequence shown here is derived from an EMBL/GenBank/DDBJ whole genome shotgun (WGS) entry which is preliminary data.</text>
</comment>
<organism evidence="2 3">
    <name type="scientific">Kitasatospora arboriphila</name>
    <dbReference type="NCBI Taxonomy" id="258052"/>
    <lineage>
        <taxon>Bacteria</taxon>
        <taxon>Bacillati</taxon>
        <taxon>Actinomycetota</taxon>
        <taxon>Actinomycetes</taxon>
        <taxon>Kitasatosporales</taxon>
        <taxon>Streptomycetaceae</taxon>
        <taxon>Kitasatospora</taxon>
    </lineage>
</organism>
<accession>A0ABP4DYV3</accession>
<evidence type="ECO:0000313" key="2">
    <source>
        <dbReference type="EMBL" id="GAA1076046.1"/>
    </source>
</evidence>
<dbReference type="PRINTS" id="PR00039">
    <property type="entry name" value="HTHLYSR"/>
</dbReference>
<proteinExistence type="predicted"/>